<organism evidence="2 3">
    <name type="scientific">Pseudogymnoascus verrucosus</name>
    <dbReference type="NCBI Taxonomy" id="342668"/>
    <lineage>
        <taxon>Eukaryota</taxon>
        <taxon>Fungi</taxon>
        <taxon>Dikarya</taxon>
        <taxon>Ascomycota</taxon>
        <taxon>Pezizomycotina</taxon>
        <taxon>Leotiomycetes</taxon>
        <taxon>Thelebolales</taxon>
        <taxon>Thelebolaceae</taxon>
        <taxon>Pseudogymnoascus</taxon>
    </lineage>
</organism>
<dbReference type="RefSeq" id="XP_018128929.1">
    <property type="nucleotide sequence ID" value="XM_018277021.2"/>
</dbReference>
<evidence type="ECO:0000259" key="1">
    <source>
        <dbReference type="Pfam" id="PF03992"/>
    </source>
</evidence>
<dbReference type="Pfam" id="PF03992">
    <property type="entry name" value="ABM"/>
    <property type="match status" value="1"/>
</dbReference>
<reference evidence="2 3" key="1">
    <citation type="submission" date="2016-03" db="EMBL/GenBank/DDBJ databases">
        <title>Comparative genomics of Pseudogymnoascus destructans, the fungus causing white-nose syndrome of bats.</title>
        <authorList>
            <person name="Palmer J.M."/>
            <person name="Drees K.P."/>
            <person name="Foster J.T."/>
            <person name="Lindner D.L."/>
        </authorList>
    </citation>
    <scope>NUCLEOTIDE SEQUENCE [LARGE SCALE GENOMIC DNA]</scope>
    <source>
        <strain evidence="2 3">UAMH 10579</strain>
    </source>
</reference>
<dbReference type="OrthoDB" id="3830579at2759"/>
<dbReference type="SUPFAM" id="SSF54909">
    <property type="entry name" value="Dimeric alpha+beta barrel"/>
    <property type="match status" value="1"/>
</dbReference>
<dbReference type="EMBL" id="KV460237">
    <property type="protein sequence ID" value="OBT95196.1"/>
    <property type="molecule type" value="Genomic_DNA"/>
</dbReference>
<dbReference type="Gene3D" id="3.30.70.100">
    <property type="match status" value="1"/>
</dbReference>
<feature type="domain" description="ABM" evidence="1">
    <location>
        <begin position="18"/>
        <end position="70"/>
    </location>
</feature>
<dbReference type="GeneID" id="28840974"/>
<name>A0A1B8GH94_9PEZI</name>
<evidence type="ECO:0000313" key="3">
    <source>
        <dbReference type="Proteomes" id="UP000091956"/>
    </source>
</evidence>
<dbReference type="InterPro" id="IPR011008">
    <property type="entry name" value="Dimeric_a/b-barrel"/>
</dbReference>
<dbReference type="Proteomes" id="UP000091956">
    <property type="component" value="Unassembled WGS sequence"/>
</dbReference>
<gene>
    <name evidence="2" type="ORF">VE01_07588</name>
</gene>
<dbReference type="InterPro" id="IPR007138">
    <property type="entry name" value="ABM_dom"/>
</dbReference>
<evidence type="ECO:0000313" key="2">
    <source>
        <dbReference type="EMBL" id="OBT95196.1"/>
    </source>
</evidence>
<reference evidence="3" key="2">
    <citation type="journal article" date="2018" name="Nat. Commun.">
        <title>Extreme sensitivity to ultraviolet light in the fungal pathogen causing white-nose syndrome of bats.</title>
        <authorList>
            <person name="Palmer J.M."/>
            <person name="Drees K.P."/>
            <person name="Foster J.T."/>
            <person name="Lindner D.L."/>
        </authorList>
    </citation>
    <scope>NUCLEOTIDE SEQUENCE [LARGE SCALE GENOMIC DNA]</scope>
    <source>
        <strain evidence="3">UAMH 10579</strain>
    </source>
</reference>
<protein>
    <recommendedName>
        <fullName evidence="1">ABM domain-containing protein</fullName>
    </recommendedName>
</protein>
<proteinExistence type="predicted"/>
<sequence length="109" mass="12289">MSQPITEIVQFKLQPNASIEDQMPEFTRLLQRQPGFLHLAWGRRVESPDNVQMLINWDTIESHHQFEKSGADYAALGVIVKSLVAEPPVVYHVNFKSDNGLVIQSTSAT</sequence>
<keyword evidence="3" id="KW-1185">Reference proteome</keyword>
<accession>A0A1B8GH94</accession>
<dbReference type="AlphaFoldDB" id="A0A1B8GH94"/>
<dbReference type="STRING" id="342668.A0A1B8GH94"/>